<sequence>MAGSSPHRISLWVQTICASNKVCVVKPDASMALLYRFTRAKDRAGTGVFTFIVTRSVTRDLYRDATTKEFTFGYHRWVVSFNRSDSKMLGAHLILRNASAATRCYVDVTFCLPEQRTLQQERNLLRKGTFLLVPSKRTNS</sequence>
<evidence type="ECO:0000313" key="2">
    <source>
        <dbReference type="Proteomes" id="UP001054945"/>
    </source>
</evidence>
<protein>
    <recommendedName>
        <fullName evidence="3">MATH domain-containing protein</fullName>
    </recommendedName>
</protein>
<dbReference type="AlphaFoldDB" id="A0AAV4SZI3"/>
<reference evidence="1 2" key="1">
    <citation type="submission" date="2021-06" db="EMBL/GenBank/DDBJ databases">
        <title>Caerostris extrusa draft genome.</title>
        <authorList>
            <person name="Kono N."/>
            <person name="Arakawa K."/>
        </authorList>
    </citation>
    <scope>NUCLEOTIDE SEQUENCE [LARGE SCALE GENOMIC DNA]</scope>
</reference>
<dbReference type="EMBL" id="BPLR01010117">
    <property type="protein sequence ID" value="GIY37038.1"/>
    <property type="molecule type" value="Genomic_DNA"/>
</dbReference>
<name>A0AAV4SZI3_CAEEX</name>
<evidence type="ECO:0008006" key="3">
    <source>
        <dbReference type="Google" id="ProtNLM"/>
    </source>
</evidence>
<gene>
    <name evidence="1" type="primary">AVEN_46219_1</name>
    <name evidence="1" type="ORF">CEXT_27471</name>
</gene>
<comment type="caution">
    <text evidence="1">The sequence shown here is derived from an EMBL/GenBank/DDBJ whole genome shotgun (WGS) entry which is preliminary data.</text>
</comment>
<organism evidence="1 2">
    <name type="scientific">Caerostris extrusa</name>
    <name type="common">Bark spider</name>
    <name type="synonym">Caerostris bankana</name>
    <dbReference type="NCBI Taxonomy" id="172846"/>
    <lineage>
        <taxon>Eukaryota</taxon>
        <taxon>Metazoa</taxon>
        <taxon>Ecdysozoa</taxon>
        <taxon>Arthropoda</taxon>
        <taxon>Chelicerata</taxon>
        <taxon>Arachnida</taxon>
        <taxon>Araneae</taxon>
        <taxon>Araneomorphae</taxon>
        <taxon>Entelegynae</taxon>
        <taxon>Araneoidea</taxon>
        <taxon>Araneidae</taxon>
        <taxon>Caerostris</taxon>
    </lineage>
</organism>
<evidence type="ECO:0000313" key="1">
    <source>
        <dbReference type="EMBL" id="GIY37038.1"/>
    </source>
</evidence>
<dbReference type="Proteomes" id="UP001054945">
    <property type="component" value="Unassembled WGS sequence"/>
</dbReference>
<accession>A0AAV4SZI3</accession>
<keyword evidence="2" id="KW-1185">Reference proteome</keyword>
<proteinExistence type="predicted"/>